<feature type="compositionally biased region" description="Polar residues" evidence="1">
    <location>
        <begin position="93"/>
        <end position="113"/>
    </location>
</feature>
<dbReference type="Gramene" id="AET6Gv20663800.17">
    <property type="protein sequence ID" value="AET6Gv20663800.17"/>
    <property type="gene ID" value="AET6Gv20663800"/>
</dbReference>
<evidence type="ECO:0000256" key="1">
    <source>
        <dbReference type="SAM" id="MobiDB-lite"/>
    </source>
</evidence>
<dbReference type="PANTHER" id="PTHR15439:SF0">
    <property type="entry name" value="CELL DIVISION CYCLE AND APOPTOSIS REGULATOR PROTEIN 1-RELATED"/>
    <property type="match status" value="1"/>
</dbReference>
<organism evidence="2 3">
    <name type="scientific">Aegilops tauschii subsp. strangulata</name>
    <name type="common">Goatgrass</name>
    <dbReference type="NCBI Taxonomy" id="200361"/>
    <lineage>
        <taxon>Eukaryota</taxon>
        <taxon>Viridiplantae</taxon>
        <taxon>Streptophyta</taxon>
        <taxon>Embryophyta</taxon>
        <taxon>Tracheophyta</taxon>
        <taxon>Spermatophyta</taxon>
        <taxon>Magnoliopsida</taxon>
        <taxon>Liliopsida</taxon>
        <taxon>Poales</taxon>
        <taxon>Poaceae</taxon>
        <taxon>BOP clade</taxon>
        <taxon>Pooideae</taxon>
        <taxon>Triticodae</taxon>
        <taxon>Triticeae</taxon>
        <taxon>Triticinae</taxon>
        <taxon>Aegilops</taxon>
    </lineage>
</organism>
<dbReference type="AlphaFoldDB" id="A0A453P9S6"/>
<reference evidence="2" key="5">
    <citation type="journal article" date="2021" name="G3 (Bethesda)">
        <title>Aegilops tauschii genome assembly Aet v5.0 features greater sequence contiguity and improved annotation.</title>
        <authorList>
            <person name="Wang L."/>
            <person name="Zhu T."/>
            <person name="Rodriguez J.C."/>
            <person name="Deal K.R."/>
            <person name="Dubcovsky J."/>
            <person name="McGuire P.E."/>
            <person name="Lux T."/>
            <person name="Spannagl M."/>
            <person name="Mayer K.F.X."/>
            <person name="Baldrich P."/>
            <person name="Meyers B.C."/>
            <person name="Huo N."/>
            <person name="Gu Y.Q."/>
            <person name="Zhou H."/>
            <person name="Devos K.M."/>
            <person name="Bennetzen J.L."/>
            <person name="Unver T."/>
            <person name="Budak H."/>
            <person name="Gulick P.J."/>
            <person name="Galiba G."/>
            <person name="Kalapos B."/>
            <person name="Nelson D.R."/>
            <person name="Li P."/>
            <person name="You F.M."/>
            <person name="Luo M.C."/>
            <person name="Dvorak J."/>
        </authorList>
    </citation>
    <scope>NUCLEOTIDE SEQUENCE [LARGE SCALE GENOMIC DNA]</scope>
    <source>
        <strain evidence="2">cv. AL8/78</strain>
    </source>
</reference>
<reference evidence="2" key="3">
    <citation type="journal article" date="2017" name="Nature">
        <title>Genome sequence of the progenitor of the wheat D genome Aegilops tauschii.</title>
        <authorList>
            <person name="Luo M.C."/>
            <person name="Gu Y.Q."/>
            <person name="Puiu D."/>
            <person name="Wang H."/>
            <person name="Twardziok S.O."/>
            <person name="Deal K.R."/>
            <person name="Huo N."/>
            <person name="Zhu T."/>
            <person name="Wang L."/>
            <person name="Wang Y."/>
            <person name="McGuire P.E."/>
            <person name="Liu S."/>
            <person name="Long H."/>
            <person name="Ramasamy R.K."/>
            <person name="Rodriguez J.C."/>
            <person name="Van S.L."/>
            <person name="Yuan L."/>
            <person name="Wang Z."/>
            <person name="Xia Z."/>
            <person name="Xiao L."/>
            <person name="Anderson O.D."/>
            <person name="Ouyang S."/>
            <person name="Liang Y."/>
            <person name="Zimin A.V."/>
            <person name="Pertea G."/>
            <person name="Qi P."/>
            <person name="Bennetzen J.L."/>
            <person name="Dai X."/>
            <person name="Dawson M.W."/>
            <person name="Muller H.G."/>
            <person name="Kugler K."/>
            <person name="Rivarola-Duarte L."/>
            <person name="Spannagl M."/>
            <person name="Mayer K.F.X."/>
            <person name="Lu F.H."/>
            <person name="Bevan M.W."/>
            <person name="Leroy P."/>
            <person name="Li P."/>
            <person name="You F.M."/>
            <person name="Sun Q."/>
            <person name="Liu Z."/>
            <person name="Lyons E."/>
            <person name="Wicker T."/>
            <person name="Salzberg S.L."/>
            <person name="Devos K.M."/>
            <person name="Dvorak J."/>
        </authorList>
    </citation>
    <scope>NUCLEOTIDE SEQUENCE [LARGE SCALE GENOMIC DNA]</scope>
    <source>
        <strain evidence="2">cv. AL8/78</strain>
    </source>
</reference>
<dbReference type="InterPro" id="IPR033489">
    <property type="entry name" value="RBBP6"/>
</dbReference>
<name>A0A453P9S6_AEGTS</name>
<reference evidence="3" key="2">
    <citation type="journal article" date="2017" name="Nat. Plants">
        <title>The Aegilops tauschii genome reveals multiple impacts of transposons.</title>
        <authorList>
            <person name="Zhao G."/>
            <person name="Zou C."/>
            <person name="Li K."/>
            <person name="Wang K."/>
            <person name="Li T."/>
            <person name="Gao L."/>
            <person name="Zhang X."/>
            <person name="Wang H."/>
            <person name="Yang Z."/>
            <person name="Liu X."/>
            <person name="Jiang W."/>
            <person name="Mao L."/>
            <person name="Kong X."/>
            <person name="Jiao Y."/>
            <person name="Jia J."/>
        </authorList>
    </citation>
    <scope>NUCLEOTIDE SEQUENCE [LARGE SCALE GENOMIC DNA]</scope>
    <source>
        <strain evidence="3">cv. AL8/78</strain>
    </source>
</reference>
<evidence type="ECO:0000313" key="2">
    <source>
        <dbReference type="EnsemblPlants" id="AET6Gv20663800.17"/>
    </source>
</evidence>
<evidence type="ECO:0000313" key="3">
    <source>
        <dbReference type="Proteomes" id="UP000015105"/>
    </source>
</evidence>
<dbReference type="GO" id="GO:0005634">
    <property type="term" value="C:nucleus"/>
    <property type="evidence" value="ECO:0007669"/>
    <property type="project" value="TreeGrafter"/>
</dbReference>
<dbReference type="Proteomes" id="UP000015105">
    <property type="component" value="Chromosome 6D"/>
</dbReference>
<proteinExistence type="predicted"/>
<accession>A0A453P9S6</accession>
<reference evidence="3" key="1">
    <citation type="journal article" date="2014" name="Science">
        <title>Ancient hybridizations among the ancestral genomes of bread wheat.</title>
        <authorList>
            <consortium name="International Wheat Genome Sequencing Consortium,"/>
            <person name="Marcussen T."/>
            <person name="Sandve S.R."/>
            <person name="Heier L."/>
            <person name="Spannagl M."/>
            <person name="Pfeifer M."/>
            <person name="Jakobsen K.S."/>
            <person name="Wulff B.B."/>
            <person name="Steuernagel B."/>
            <person name="Mayer K.F."/>
            <person name="Olsen O.A."/>
        </authorList>
    </citation>
    <scope>NUCLEOTIDE SEQUENCE [LARGE SCALE GENOMIC DNA]</scope>
    <source>
        <strain evidence="3">cv. AL8/78</strain>
    </source>
</reference>
<dbReference type="PANTHER" id="PTHR15439">
    <property type="entry name" value="RETINOBLASTOMA-BINDING PROTEIN 6"/>
    <property type="match status" value="1"/>
</dbReference>
<feature type="region of interest" description="Disordered" evidence="1">
    <location>
        <begin position="60"/>
        <end position="133"/>
    </location>
</feature>
<dbReference type="GO" id="GO:0006511">
    <property type="term" value="P:ubiquitin-dependent protein catabolic process"/>
    <property type="evidence" value="ECO:0007669"/>
    <property type="project" value="TreeGrafter"/>
</dbReference>
<protein>
    <submittedName>
        <fullName evidence="2">Uncharacterized protein</fullName>
    </submittedName>
</protein>
<keyword evidence="3" id="KW-1185">Reference proteome</keyword>
<dbReference type="GO" id="GO:0016567">
    <property type="term" value="P:protein ubiquitination"/>
    <property type="evidence" value="ECO:0007669"/>
    <property type="project" value="InterPro"/>
</dbReference>
<dbReference type="GO" id="GO:0006397">
    <property type="term" value="P:mRNA processing"/>
    <property type="evidence" value="ECO:0007669"/>
    <property type="project" value="InterPro"/>
</dbReference>
<dbReference type="EnsemblPlants" id="AET6Gv20663800.17">
    <property type="protein sequence ID" value="AET6Gv20663800.17"/>
    <property type="gene ID" value="AET6Gv20663800"/>
</dbReference>
<sequence>GIRDYIINKSMCVCGATSILADDLLPNRTLRETISRILEAPPTSSTENAGSMVQVQDMESALPVPPKVRSPAVSAASKEEPKALMPVEESPDAESQSGLKANIDVSSSDNKVTTIPDITEGTMDSKNSKNEKTPEMIHVAKESQEKLPAGEQG</sequence>
<reference evidence="2" key="4">
    <citation type="submission" date="2019-03" db="UniProtKB">
        <authorList>
            <consortium name="EnsemblPlants"/>
        </authorList>
    </citation>
    <scope>IDENTIFICATION</scope>
</reference>
<dbReference type="GO" id="GO:0061630">
    <property type="term" value="F:ubiquitin protein ligase activity"/>
    <property type="evidence" value="ECO:0007669"/>
    <property type="project" value="InterPro"/>
</dbReference>